<sequence length="104" mass="11574">MNRGAQTNISSLWKDESYASERAAAEKEAADLMKKYLMNLRAYRDSHPDLTESHAAYLENAISVAQKTVMSSLSNLLSIFTWAQAVVFDDDGKTVAGCIERLIE</sequence>
<keyword evidence="2" id="KW-1185">Reference proteome</keyword>
<dbReference type="EMBL" id="UYRT01104738">
    <property type="protein sequence ID" value="VDN44072.1"/>
    <property type="molecule type" value="Genomic_DNA"/>
</dbReference>
<organism evidence="3">
    <name type="scientific">Gongylonema pulchrum</name>
    <dbReference type="NCBI Taxonomy" id="637853"/>
    <lineage>
        <taxon>Eukaryota</taxon>
        <taxon>Metazoa</taxon>
        <taxon>Ecdysozoa</taxon>
        <taxon>Nematoda</taxon>
        <taxon>Chromadorea</taxon>
        <taxon>Rhabditida</taxon>
        <taxon>Spirurina</taxon>
        <taxon>Spiruromorpha</taxon>
        <taxon>Spiruroidea</taxon>
        <taxon>Gongylonematidae</taxon>
        <taxon>Gongylonema</taxon>
    </lineage>
</organism>
<dbReference type="WBParaSite" id="GPUH_0002536301-mRNA-1">
    <property type="protein sequence ID" value="GPUH_0002536301-mRNA-1"/>
    <property type="gene ID" value="GPUH_0002536301"/>
</dbReference>
<gene>
    <name evidence="1" type="ORF">GPUH_LOCUS25333</name>
</gene>
<evidence type="ECO:0000313" key="2">
    <source>
        <dbReference type="Proteomes" id="UP000271098"/>
    </source>
</evidence>
<proteinExistence type="predicted"/>
<evidence type="ECO:0000313" key="3">
    <source>
        <dbReference type="WBParaSite" id="GPUH_0002536301-mRNA-1"/>
    </source>
</evidence>
<dbReference type="Proteomes" id="UP000271098">
    <property type="component" value="Unassembled WGS sequence"/>
</dbReference>
<name>A0A183EWJ2_9BILA</name>
<accession>A0A183EWJ2</accession>
<reference evidence="1 2" key="2">
    <citation type="submission" date="2018-11" db="EMBL/GenBank/DDBJ databases">
        <authorList>
            <consortium name="Pathogen Informatics"/>
        </authorList>
    </citation>
    <scope>NUCLEOTIDE SEQUENCE [LARGE SCALE GENOMIC DNA]</scope>
</reference>
<protein>
    <submittedName>
        <fullName evidence="3">HET domain-containing protein</fullName>
    </submittedName>
</protein>
<evidence type="ECO:0000313" key="1">
    <source>
        <dbReference type="EMBL" id="VDN44072.1"/>
    </source>
</evidence>
<dbReference type="AlphaFoldDB" id="A0A183EWJ2"/>
<reference evidence="3" key="1">
    <citation type="submission" date="2016-06" db="UniProtKB">
        <authorList>
            <consortium name="WormBaseParasite"/>
        </authorList>
    </citation>
    <scope>IDENTIFICATION</scope>
</reference>